<dbReference type="AlphaFoldDB" id="A0A544TVI6"/>
<dbReference type="Proteomes" id="UP000316626">
    <property type="component" value="Unassembled WGS sequence"/>
</dbReference>
<keyword evidence="1" id="KW-0812">Transmembrane</keyword>
<feature type="transmembrane region" description="Helical" evidence="1">
    <location>
        <begin position="41"/>
        <end position="58"/>
    </location>
</feature>
<evidence type="ECO:0000313" key="2">
    <source>
        <dbReference type="EMBL" id="TQR21444.1"/>
    </source>
</evidence>
<organism evidence="2 3">
    <name type="scientific">Psychrobacillus vulpis</name>
    <dbReference type="NCBI Taxonomy" id="2325572"/>
    <lineage>
        <taxon>Bacteria</taxon>
        <taxon>Bacillati</taxon>
        <taxon>Bacillota</taxon>
        <taxon>Bacilli</taxon>
        <taxon>Bacillales</taxon>
        <taxon>Bacillaceae</taxon>
        <taxon>Psychrobacillus</taxon>
    </lineage>
</organism>
<evidence type="ECO:0000256" key="1">
    <source>
        <dbReference type="SAM" id="Phobius"/>
    </source>
</evidence>
<reference evidence="2 3" key="1">
    <citation type="submission" date="2019-06" db="EMBL/GenBank/DDBJ databases">
        <title>Psychrobacillus vulpis sp. nov., a new species isolated from feces of a red fox that inhabits in The Tablas de Daimiel Natural Park, Albacete, Spain.</title>
        <authorList>
            <person name="Rodriguez M."/>
            <person name="Reina J.C."/>
            <person name="Bejar V."/>
            <person name="Llamas I."/>
        </authorList>
    </citation>
    <scope>NUCLEOTIDE SEQUENCE [LARGE SCALE GENOMIC DNA]</scope>
    <source>
        <strain evidence="2 3">Z8</strain>
    </source>
</reference>
<comment type="caution">
    <text evidence="2">The sequence shown here is derived from an EMBL/GenBank/DDBJ whole genome shotgun (WGS) entry which is preliminary data.</text>
</comment>
<sequence length="228" mass="26432">MNNWMLLPLLGTLFIAWLIFRVAKSVSKRINWNQRLNKWTISTYVGILLLAVIVYEFIPANGDEVIDKKEYQALSHENNLFEKAFGNNEESKFDSKFLVEEWMEELEGDTLEIISQGSTFPTAKLNIEWTDSKEQFVEVKMFQTNILMNGVNVTGKIPLSTIEWEKDQLVITAPKAGELRYYRFSNELFALSIGDDIIQNRGIFGDTYIYLKVPKHINVIDKNGLQFY</sequence>
<keyword evidence="3" id="KW-1185">Reference proteome</keyword>
<proteinExistence type="predicted"/>
<keyword evidence="1" id="KW-0472">Membrane</keyword>
<gene>
    <name evidence="2" type="ORF">FG384_00310</name>
</gene>
<dbReference type="OrthoDB" id="2455517at2"/>
<dbReference type="EMBL" id="VDGI01000001">
    <property type="protein sequence ID" value="TQR21444.1"/>
    <property type="molecule type" value="Genomic_DNA"/>
</dbReference>
<protein>
    <submittedName>
        <fullName evidence="2">Uncharacterized protein</fullName>
    </submittedName>
</protein>
<name>A0A544TVI6_9BACI</name>
<keyword evidence="1" id="KW-1133">Transmembrane helix</keyword>
<accession>A0A544TVI6</accession>
<dbReference type="RefSeq" id="WP_142640572.1">
    <property type="nucleotide sequence ID" value="NZ_VDGI01000001.1"/>
</dbReference>
<evidence type="ECO:0000313" key="3">
    <source>
        <dbReference type="Proteomes" id="UP000316626"/>
    </source>
</evidence>